<dbReference type="Proteomes" id="UP001206572">
    <property type="component" value="Unassembled WGS sequence"/>
</dbReference>
<sequence>MNFEEFESFDSSPPPRPAEETSPLVRLQYLIDNTPAIVYSSVPSGDFKLTFVSKNAYRVLGYQPEEMLADPNFWFDHIHPEDAPNIFSSLALLFVEGERTYEYRFRTANGDYLWMHDQLRLIRDEHGAPVEVIGSLSDISARKHMEQEQERLIARLREAHDQLLQSEKMASIGQLAAGVAHEINNPLGFVNSNMSSLKRYINTLLAVVGAYDRVVKQAAPGSALEARVEAIAHEADLAFLREDVPDLVAESLDGLKRVREIVQALKDFSHMGDTDWQRADLHAGLDSTLTIVANEIKYKATIEKRYGSLPFVTCLPSQLNQVFMNLLVNAAHAIREQGLITISTGVDGDWVWVAISDTGCGIPQKNMNRIFEPFFTTKPVGSGTGLGLSLSYSTVSKHGGRIEVESEVDVGTTFTVRLPVLPPASVESPPLADA</sequence>
<dbReference type="PRINTS" id="PR00344">
    <property type="entry name" value="BCTRLSENSOR"/>
</dbReference>
<dbReference type="SUPFAM" id="SSF47384">
    <property type="entry name" value="Homodimeric domain of signal transducing histidine kinase"/>
    <property type="match status" value="1"/>
</dbReference>
<dbReference type="InterPro" id="IPR001610">
    <property type="entry name" value="PAC"/>
</dbReference>
<dbReference type="SUPFAM" id="SSF55874">
    <property type="entry name" value="ATPase domain of HSP90 chaperone/DNA topoisomerase II/histidine kinase"/>
    <property type="match status" value="1"/>
</dbReference>
<dbReference type="Pfam" id="PF08447">
    <property type="entry name" value="PAS_3"/>
    <property type="match status" value="1"/>
</dbReference>
<dbReference type="InterPro" id="IPR000700">
    <property type="entry name" value="PAS-assoc_C"/>
</dbReference>
<dbReference type="InterPro" id="IPR036097">
    <property type="entry name" value="HisK_dim/P_sf"/>
</dbReference>
<protein>
    <recommendedName>
        <fullName evidence="2">histidine kinase</fullName>
        <ecNumber evidence="2">2.7.13.3</ecNumber>
    </recommendedName>
</protein>
<feature type="domain" description="PAC" evidence="7">
    <location>
        <begin position="99"/>
        <end position="151"/>
    </location>
</feature>
<organism evidence="8 9">
    <name type="scientific">Massilia agri</name>
    <dbReference type="NCBI Taxonomy" id="1886785"/>
    <lineage>
        <taxon>Bacteria</taxon>
        <taxon>Pseudomonadati</taxon>
        <taxon>Pseudomonadota</taxon>
        <taxon>Betaproteobacteria</taxon>
        <taxon>Burkholderiales</taxon>
        <taxon>Oxalobacteraceae</taxon>
        <taxon>Telluria group</taxon>
        <taxon>Massilia</taxon>
    </lineage>
</organism>
<reference evidence="8 9" key="1">
    <citation type="submission" date="2022-08" db="EMBL/GenBank/DDBJ databases">
        <title>Reclassification of Massilia species as members of the genera Telluria, Duganella, Pseudoduganella, Mokoshia gen. nov. and Zemynaea gen. nov. using orthogonal and non-orthogonal genome-based approaches.</title>
        <authorList>
            <person name="Bowman J.P."/>
        </authorList>
    </citation>
    <scope>NUCLEOTIDE SEQUENCE [LARGE SCALE GENOMIC DNA]</scope>
    <source>
        <strain evidence="8 9">JCM 31661</strain>
    </source>
</reference>
<dbReference type="PANTHER" id="PTHR43065:SF50">
    <property type="entry name" value="HISTIDINE KINASE"/>
    <property type="match status" value="1"/>
</dbReference>
<dbReference type="Gene3D" id="3.30.565.10">
    <property type="entry name" value="Histidine kinase-like ATPase, C-terminal domain"/>
    <property type="match status" value="1"/>
</dbReference>
<comment type="caution">
    <text evidence="8">The sequence shown here is derived from an EMBL/GenBank/DDBJ whole genome shotgun (WGS) entry which is preliminary data.</text>
</comment>
<keyword evidence="9" id="KW-1185">Reference proteome</keyword>
<dbReference type="RefSeq" id="WP_258826419.1">
    <property type="nucleotide sequence ID" value="NZ_JANUHA010000002.1"/>
</dbReference>
<dbReference type="PROSITE" id="PS50113">
    <property type="entry name" value="PAC"/>
    <property type="match status" value="1"/>
</dbReference>
<feature type="domain" description="PAS" evidence="6">
    <location>
        <begin position="23"/>
        <end position="97"/>
    </location>
</feature>
<feature type="region of interest" description="Disordered" evidence="4">
    <location>
        <begin position="1"/>
        <end position="20"/>
    </location>
</feature>
<evidence type="ECO:0000313" key="8">
    <source>
        <dbReference type="EMBL" id="MCS0595334.1"/>
    </source>
</evidence>
<dbReference type="InterPro" id="IPR003661">
    <property type="entry name" value="HisK_dim/P_dom"/>
</dbReference>
<dbReference type="SMART" id="SM00086">
    <property type="entry name" value="PAC"/>
    <property type="match status" value="1"/>
</dbReference>
<dbReference type="EMBL" id="JANUHA010000002">
    <property type="protein sequence ID" value="MCS0595334.1"/>
    <property type="molecule type" value="Genomic_DNA"/>
</dbReference>
<evidence type="ECO:0000256" key="4">
    <source>
        <dbReference type="SAM" id="MobiDB-lite"/>
    </source>
</evidence>
<dbReference type="SMART" id="SM00091">
    <property type="entry name" value="PAS"/>
    <property type="match status" value="1"/>
</dbReference>
<accession>A0ABT2AGG3</accession>
<gene>
    <name evidence="8" type="ORF">NX780_03135</name>
</gene>
<comment type="catalytic activity">
    <reaction evidence="1">
        <text>ATP + protein L-histidine = ADP + protein N-phospho-L-histidine.</text>
        <dbReference type="EC" id="2.7.13.3"/>
    </reaction>
</comment>
<keyword evidence="3" id="KW-0597">Phosphoprotein</keyword>
<dbReference type="NCBIfam" id="TIGR00229">
    <property type="entry name" value="sensory_box"/>
    <property type="match status" value="1"/>
</dbReference>
<dbReference type="InterPro" id="IPR013655">
    <property type="entry name" value="PAS_fold_3"/>
</dbReference>
<name>A0ABT2AGG3_9BURK</name>
<dbReference type="PANTHER" id="PTHR43065">
    <property type="entry name" value="SENSOR HISTIDINE KINASE"/>
    <property type="match status" value="1"/>
</dbReference>
<evidence type="ECO:0000259" key="7">
    <source>
        <dbReference type="PROSITE" id="PS50113"/>
    </source>
</evidence>
<dbReference type="PROSITE" id="PS50112">
    <property type="entry name" value="PAS"/>
    <property type="match status" value="1"/>
</dbReference>
<dbReference type="CDD" id="cd00082">
    <property type="entry name" value="HisKA"/>
    <property type="match status" value="1"/>
</dbReference>
<dbReference type="Pfam" id="PF02518">
    <property type="entry name" value="HATPase_c"/>
    <property type="match status" value="1"/>
</dbReference>
<evidence type="ECO:0000259" key="5">
    <source>
        <dbReference type="PROSITE" id="PS50109"/>
    </source>
</evidence>
<evidence type="ECO:0000256" key="1">
    <source>
        <dbReference type="ARBA" id="ARBA00000085"/>
    </source>
</evidence>
<dbReference type="Gene3D" id="3.30.450.20">
    <property type="entry name" value="PAS domain"/>
    <property type="match status" value="1"/>
</dbReference>
<evidence type="ECO:0000256" key="2">
    <source>
        <dbReference type="ARBA" id="ARBA00012438"/>
    </source>
</evidence>
<evidence type="ECO:0000256" key="3">
    <source>
        <dbReference type="ARBA" id="ARBA00022553"/>
    </source>
</evidence>
<feature type="domain" description="Histidine kinase" evidence="5">
    <location>
        <begin position="178"/>
        <end position="422"/>
    </location>
</feature>
<dbReference type="SUPFAM" id="SSF55785">
    <property type="entry name" value="PYP-like sensor domain (PAS domain)"/>
    <property type="match status" value="1"/>
</dbReference>
<dbReference type="InterPro" id="IPR035965">
    <property type="entry name" value="PAS-like_dom_sf"/>
</dbReference>
<proteinExistence type="predicted"/>
<dbReference type="InterPro" id="IPR036890">
    <property type="entry name" value="HATPase_C_sf"/>
</dbReference>
<dbReference type="PROSITE" id="PS50109">
    <property type="entry name" value="HIS_KIN"/>
    <property type="match status" value="1"/>
</dbReference>
<dbReference type="InterPro" id="IPR000014">
    <property type="entry name" value="PAS"/>
</dbReference>
<dbReference type="Gene3D" id="1.10.287.130">
    <property type="match status" value="1"/>
</dbReference>
<evidence type="ECO:0000259" key="6">
    <source>
        <dbReference type="PROSITE" id="PS50112"/>
    </source>
</evidence>
<dbReference type="CDD" id="cd00130">
    <property type="entry name" value="PAS"/>
    <property type="match status" value="1"/>
</dbReference>
<evidence type="ECO:0000313" key="9">
    <source>
        <dbReference type="Proteomes" id="UP001206572"/>
    </source>
</evidence>
<dbReference type="SMART" id="SM00387">
    <property type="entry name" value="HATPase_c"/>
    <property type="match status" value="1"/>
</dbReference>
<dbReference type="EC" id="2.7.13.3" evidence="2"/>
<dbReference type="InterPro" id="IPR005467">
    <property type="entry name" value="His_kinase_dom"/>
</dbReference>
<dbReference type="InterPro" id="IPR003594">
    <property type="entry name" value="HATPase_dom"/>
</dbReference>
<dbReference type="InterPro" id="IPR004358">
    <property type="entry name" value="Sig_transdc_His_kin-like_C"/>
</dbReference>